<dbReference type="CDD" id="cd13440">
    <property type="entry name" value="CamS_repeat_2"/>
    <property type="match status" value="1"/>
</dbReference>
<protein>
    <submittedName>
        <fullName evidence="2">CamS family sex pheromone protein</fullName>
    </submittedName>
</protein>
<dbReference type="InterPro" id="IPR011426">
    <property type="entry name" value="CamS"/>
</dbReference>
<feature type="compositionally biased region" description="Polar residues" evidence="1">
    <location>
        <begin position="132"/>
        <end position="148"/>
    </location>
</feature>
<proteinExistence type="predicted"/>
<keyword evidence="5" id="KW-1185">Reference proteome</keyword>
<dbReference type="Pfam" id="PF07537">
    <property type="entry name" value="CamS"/>
    <property type="match status" value="1"/>
</dbReference>
<evidence type="ECO:0000313" key="4">
    <source>
        <dbReference type="EMBL" id="GMM14942.1"/>
    </source>
</evidence>
<dbReference type="EMBL" id="BTFR01000003">
    <property type="protein sequence ID" value="GMM14942.1"/>
    <property type="molecule type" value="Genomic_DNA"/>
</dbReference>
<evidence type="ECO:0000313" key="6">
    <source>
        <dbReference type="Proteomes" id="UP001346800"/>
    </source>
</evidence>
<dbReference type="Gene3D" id="3.10.570.10">
    <property type="entry name" value="sex pheromone staph- cam373 precursor domain"/>
    <property type="match status" value="1"/>
</dbReference>
<sequence length="389" mass="42734">MNKGTIIVKKYLQIMALAGVMITLSGCGRLKDSSLANNATTTSTTKRKSYQTTNTGNSGYSVLLKNGRYVTSPISGLTATDNDNSVDTRELERGLIQISKNQFSTNQYVFQEGQYLDSSTVTDWLTRKSKSNPKGLNPVNNGKTGTDTRNPIYLEEIIEQDYLTGSGSKYSIGGMSLGLAMNSVDYFQKKRNGAEFQTDISRAEQRAQGEKMANEIVARLRKKKALKNIPITVGLFSKTGKDSLVGGTYFAYGTAASNSSKITKWKSVSEKIQILPTTGNEKAINSNDASHFNDFKTSIQNYFPNISGVTATLRYDNGKLAQENISVTTQFYGYEQIQSFTRLALSTAKKYLPNNIPIEIRIGSVDDVQALIAKETGDSDYQVHVYGGE</sequence>
<accession>A0ABC9VNX9</accession>
<feature type="region of interest" description="Disordered" evidence="1">
    <location>
        <begin position="127"/>
        <end position="148"/>
    </location>
</feature>
<dbReference type="Proteomes" id="UP001346800">
    <property type="component" value="Unassembled WGS sequence"/>
</dbReference>
<dbReference type="PIRSF" id="PIRSF012509">
    <property type="entry name" value="CamS"/>
    <property type="match status" value="1"/>
</dbReference>
<dbReference type="PROSITE" id="PS51257">
    <property type="entry name" value="PROKAR_LIPOPROTEIN"/>
    <property type="match status" value="1"/>
</dbReference>
<evidence type="ECO:0000256" key="1">
    <source>
        <dbReference type="SAM" id="MobiDB-lite"/>
    </source>
</evidence>
<evidence type="ECO:0000313" key="3">
    <source>
        <dbReference type="EMBL" id="GMM13061.1"/>
    </source>
</evidence>
<organism evidence="2 7">
    <name type="scientific">Lactobacillus amylovorus subsp. animalium</name>
    <dbReference type="NCBI Taxonomy" id="3378536"/>
    <lineage>
        <taxon>Bacteria</taxon>
        <taxon>Bacillati</taxon>
        <taxon>Bacillota</taxon>
        <taxon>Bacilli</taxon>
        <taxon>Lactobacillales</taxon>
        <taxon>Lactobacillaceae</taxon>
        <taxon>Lactobacillus</taxon>
    </lineage>
</organism>
<reference evidence="7" key="2">
    <citation type="submission" date="2024-01" db="EMBL/GenBank/DDBJ databases">
        <title>Draft genome sequence of Lactobacillus amylovorus strain TKL145.</title>
        <authorList>
            <person name="Tohno M."/>
            <person name="Tanizawa Y."/>
        </authorList>
    </citation>
    <scope>NUCLEOTIDE SEQUENCE [LARGE SCALE GENOMIC DNA]</scope>
    <source>
        <strain evidence="7">TKL145</strain>
    </source>
</reference>
<evidence type="ECO:0000313" key="5">
    <source>
        <dbReference type="Proteomes" id="UP001332503"/>
    </source>
</evidence>
<dbReference type="AlphaFoldDB" id="A0ABC9VNX9"/>
<evidence type="ECO:0000313" key="2">
    <source>
        <dbReference type="EMBL" id="GAA0041861.1"/>
    </source>
</evidence>
<name>A0ABC9VNX9_LACAM</name>
<dbReference type="Proteomes" id="UP001332503">
    <property type="component" value="Unassembled WGS sequence"/>
</dbReference>
<reference evidence="2" key="3">
    <citation type="submission" date="2024-01" db="EMBL/GenBank/DDBJ databases">
        <authorList>
            <person name="Tohno M."/>
            <person name="Tanizawa Y."/>
        </authorList>
    </citation>
    <scope>NUCLEOTIDE SEQUENCE</scope>
    <source>
        <strain evidence="4">BF125</strain>
        <strain evidence="3">BF186</strain>
        <strain evidence="2">TKL145</strain>
    </source>
</reference>
<dbReference type="CDD" id="cd13441">
    <property type="entry name" value="CamS_repeat_1"/>
    <property type="match status" value="1"/>
</dbReference>
<evidence type="ECO:0000313" key="7">
    <source>
        <dbReference type="Proteomes" id="UP001437574"/>
    </source>
</evidence>
<gene>
    <name evidence="4" type="ORF">LABF125_00750</name>
    <name evidence="3" type="ORF">LABF186_01750</name>
    <name evidence="2" type="ORF">LATKL145_02710</name>
</gene>
<reference evidence="5 6" key="1">
    <citation type="journal article" date="2024" name="Int. J. Syst. Evol. Microbiol.">
        <title>Proposal of Lactobacillus amylovorus subsp. animalis subsp. nov. and an emended description of Lactobacillus amylovorus.</title>
        <authorList>
            <person name="Yamane K."/>
            <person name="Tanizawa Y."/>
            <person name="Kobayashi H."/>
            <person name="Kamizono T."/>
            <person name="Kojima Y."/>
            <person name="Takagi H."/>
            <person name="Tohno M."/>
        </authorList>
    </citation>
    <scope>NUCLEOTIDE SEQUENCE [LARGE SCALE GENOMIC DNA]</scope>
    <source>
        <strain evidence="4 5">BF125</strain>
        <strain evidence="3 6">BF186</strain>
        <strain evidence="2 7">TKL145</strain>
    </source>
</reference>
<comment type="caution">
    <text evidence="2">The sequence shown here is derived from an EMBL/GenBank/DDBJ whole genome shotgun (WGS) entry which is preliminary data.</text>
</comment>
<dbReference type="EMBL" id="BTFQ01000008">
    <property type="protein sequence ID" value="GMM13061.1"/>
    <property type="molecule type" value="Genomic_DNA"/>
</dbReference>
<dbReference type="Proteomes" id="UP001437574">
    <property type="component" value="Unassembled WGS sequence"/>
</dbReference>
<dbReference type="EMBL" id="BAAAAK010000002">
    <property type="protein sequence ID" value="GAA0041861.1"/>
    <property type="molecule type" value="Genomic_DNA"/>
</dbReference>